<dbReference type="InterPro" id="IPR002885">
    <property type="entry name" value="PPR_rpt"/>
</dbReference>
<keyword evidence="2" id="KW-0677">Repeat</keyword>
<dbReference type="Gene3D" id="1.25.40.10">
    <property type="entry name" value="Tetratricopeptide repeat domain"/>
    <property type="match status" value="4"/>
</dbReference>
<dbReference type="Proteomes" id="UP000288805">
    <property type="component" value="Unassembled WGS sequence"/>
</dbReference>
<dbReference type="AlphaFoldDB" id="A0A438E234"/>
<name>A0A438E234_VITVI</name>
<reference evidence="6 7" key="1">
    <citation type="journal article" date="2018" name="PLoS Genet.">
        <title>Population sequencing reveals clonal diversity and ancestral inbreeding in the grapevine cultivar Chardonnay.</title>
        <authorList>
            <person name="Roach M.J."/>
            <person name="Johnson D.L."/>
            <person name="Bohlmann J."/>
            <person name="van Vuuren H.J."/>
            <person name="Jones S.J."/>
            <person name="Pretorius I.S."/>
            <person name="Schmidt S.A."/>
            <person name="Borneman A.R."/>
        </authorList>
    </citation>
    <scope>NUCLEOTIDE SEQUENCE [LARGE SCALE GENOMIC DNA]</scope>
    <source>
        <strain evidence="7">cv. Chardonnay</strain>
        <tissue evidence="6">Leaf</tissue>
    </source>
</reference>
<keyword evidence="4" id="KW-0732">Signal</keyword>
<organism evidence="6 7">
    <name type="scientific">Vitis vinifera</name>
    <name type="common">Grape</name>
    <dbReference type="NCBI Taxonomy" id="29760"/>
    <lineage>
        <taxon>Eukaryota</taxon>
        <taxon>Viridiplantae</taxon>
        <taxon>Streptophyta</taxon>
        <taxon>Embryophyta</taxon>
        <taxon>Tracheophyta</taxon>
        <taxon>Spermatophyta</taxon>
        <taxon>Magnoliopsida</taxon>
        <taxon>eudicotyledons</taxon>
        <taxon>Gunneridae</taxon>
        <taxon>Pentapetalae</taxon>
        <taxon>rosids</taxon>
        <taxon>Vitales</taxon>
        <taxon>Vitaceae</taxon>
        <taxon>Viteae</taxon>
        <taxon>Vitis</taxon>
    </lineage>
</organism>
<evidence type="ECO:0000313" key="6">
    <source>
        <dbReference type="EMBL" id="RVW41772.1"/>
    </source>
</evidence>
<dbReference type="InterPro" id="IPR011990">
    <property type="entry name" value="TPR-like_helical_dom_sf"/>
</dbReference>
<feature type="domain" description="PROP1-like PPR" evidence="5">
    <location>
        <begin position="174"/>
        <end position="319"/>
    </location>
</feature>
<protein>
    <submittedName>
        <fullName evidence="6">Pentatricopeptide repeat-containing protein, chloroplastic</fullName>
    </submittedName>
</protein>
<dbReference type="NCBIfam" id="TIGR00756">
    <property type="entry name" value="PPR"/>
    <property type="match status" value="3"/>
</dbReference>
<feature type="signal peptide" evidence="4">
    <location>
        <begin position="1"/>
        <end position="16"/>
    </location>
</feature>
<feature type="repeat" description="PPR" evidence="3">
    <location>
        <begin position="225"/>
        <end position="259"/>
    </location>
</feature>
<feature type="repeat" description="PPR" evidence="3">
    <location>
        <begin position="327"/>
        <end position="361"/>
    </location>
</feature>
<evidence type="ECO:0000313" key="7">
    <source>
        <dbReference type="Proteomes" id="UP000288805"/>
    </source>
</evidence>
<comment type="caution">
    <text evidence="6">The sequence shown here is derived from an EMBL/GenBank/DDBJ whole genome shotgun (WGS) entry which is preliminary data.</text>
</comment>
<dbReference type="InterPro" id="IPR033443">
    <property type="entry name" value="PROP1-like_PPR_dom"/>
</dbReference>
<dbReference type="PANTHER" id="PTHR47447">
    <property type="entry name" value="OS03G0856100 PROTEIN"/>
    <property type="match status" value="1"/>
</dbReference>
<dbReference type="Pfam" id="PF01535">
    <property type="entry name" value="PPR"/>
    <property type="match status" value="3"/>
</dbReference>
<evidence type="ECO:0000256" key="1">
    <source>
        <dbReference type="ARBA" id="ARBA00007626"/>
    </source>
</evidence>
<comment type="similarity">
    <text evidence="1">Belongs to the PPR family. P subfamily.</text>
</comment>
<sequence>MAKLGILVCFVEVSPCMSPCFCAVKKMKLFAEASQIFSDMRFYGVEPSDHLYRSMVVTYCKMGFPETAHYLIDQAEEKGLLFDDVSIHTGVIEAYGKLKLWQKAESLVGSLRQKCTMVDRKVWNALIHAYAASGCYERARAIFNTMMRDGPSPTVDSVNGLMQALIVDGRLDELYVGMKAAGYFPTMHLYRIMIGLLAKGKRELGIFKKTGQVYQLIQEAGLKPDEDTYNTLILMYCRDRRPEEGLSLMHEMRRVGLEPKLDTYKSLISAFGETADAEKLLGVMKEAGVEPTIATMHLLMVSYSGSGQPEEAEKVLDNLKVEGLPLSTLPYSSVIDAYLKNGDHNVAIQKLMEMKKDGLEPDHRIWTCFVRAASLSQHTSEAIVPLKGTPLLTEKSDSLVSEVDNCLEKLGPLEDNAAFNFVNALEDLLWAFELRATASWVFQLAVKRSIYRHDVFRVAEKDWGADFRKMSAGSALVGLTLWLDHMQARTAEYNMVSLNSTLKAFLWEMGSPFLPYAPSLPESNSMQLMEGCFLRRGLVPAFKDITERLGDVRPKKFARLALLPDEKRDKVIRADIEGGKEKLEKMKKKVGVKRRRKLVRRKFIRGVVLSKPVEIR</sequence>
<accession>A0A438E234</accession>
<dbReference type="PANTHER" id="PTHR47447:SF26">
    <property type="entry name" value="CHLOROPLAST RNA SPLICING4"/>
    <property type="match status" value="1"/>
</dbReference>
<evidence type="ECO:0000256" key="4">
    <source>
        <dbReference type="SAM" id="SignalP"/>
    </source>
</evidence>
<dbReference type="EMBL" id="QGNW01001430">
    <property type="protein sequence ID" value="RVW41772.1"/>
    <property type="molecule type" value="Genomic_DNA"/>
</dbReference>
<evidence type="ECO:0000256" key="2">
    <source>
        <dbReference type="ARBA" id="ARBA00022737"/>
    </source>
</evidence>
<feature type="repeat" description="PPR" evidence="3">
    <location>
        <begin position="119"/>
        <end position="153"/>
    </location>
</feature>
<dbReference type="PROSITE" id="PS51375">
    <property type="entry name" value="PPR"/>
    <property type="match status" value="4"/>
</dbReference>
<feature type="chain" id="PRO_5019342643" evidence="4">
    <location>
        <begin position="17"/>
        <end position="616"/>
    </location>
</feature>
<feature type="repeat" description="PPR" evidence="3">
    <location>
        <begin position="292"/>
        <end position="326"/>
    </location>
</feature>
<evidence type="ECO:0000259" key="5">
    <source>
        <dbReference type="Pfam" id="PF17177"/>
    </source>
</evidence>
<gene>
    <name evidence="6" type="primary">EMB1270_4</name>
    <name evidence="6" type="ORF">CK203_107218</name>
</gene>
<dbReference type="Pfam" id="PF17177">
    <property type="entry name" value="PPR_long"/>
    <property type="match status" value="1"/>
</dbReference>
<proteinExistence type="inferred from homology"/>
<evidence type="ECO:0000256" key="3">
    <source>
        <dbReference type="PROSITE-ProRule" id="PRU00708"/>
    </source>
</evidence>